<evidence type="ECO:0000256" key="4">
    <source>
        <dbReference type="ARBA" id="ARBA00022989"/>
    </source>
</evidence>
<evidence type="ECO:0000313" key="10">
    <source>
        <dbReference type="Proteomes" id="UP000278855"/>
    </source>
</evidence>
<feature type="transmembrane region" description="Helical" evidence="6">
    <location>
        <begin position="84"/>
        <end position="103"/>
    </location>
</feature>
<keyword evidence="5 6" id="KW-0472">Membrane</keyword>
<name>A0A3N4EBP6_9GAMM</name>
<proteinExistence type="predicted"/>
<keyword evidence="9" id="KW-1185">Reference proteome</keyword>
<evidence type="ECO:0000313" key="9">
    <source>
        <dbReference type="Proteomes" id="UP000273778"/>
    </source>
</evidence>
<dbReference type="PANTHER" id="PTHR12778:SF10">
    <property type="entry name" value="MAJOR FACILITATOR SUPERFAMILY DOMAIN-CONTAINING PROTEIN 3"/>
    <property type="match status" value="1"/>
</dbReference>
<dbReference type="Proteomes" id="UP000278855">
    <property type="component" value="Unassembled WGS sequence"/>
</dbReference>
<evidence type="ECO:0000313" key="8">
    <source>
        <dbReference type="EMBL" id="RPA34327.1"/>
    </source>
</evidence>
<dbReference type="InterPro" id="IPR011701">
    <property type="entry name" value="MFS"/>
</dbReference>
<reference evidence="7 9" key="1">
    <citation type="submission" date="2018-11" db="EMBL/GenBank/DDBJ databases">
        <title>Shewanella sp. M2.</title>
        <authorList>
            <person name="Hwang Y.J."/>
            <person name="Hwang C.Y."/>
        </authorList>
    </citation>
    <scope>NUCLEOTIDE SEQUENCE [LARGE SCALE GENOMIC DNA]</scope>
    <source>
        <strain evidence="7 9">M2</strain>
    </source>
</reference>
<dbReference type="EMBL" id="RKKB01000001">
    <property type="protein sequence ID" value="RPA34327.1"/>
    <property type="molecule type" value="Genomic_DNA"/>
</dbReference>
<evidence type="ECO:0000256" key="3">
    <source>
        <dbReference type="ARBA" id="ARBA00022692"/>
    </source>
</evidence>
<sequence length="231" mass="25562">MFMQGNLFNTTKGRLFSFGMMYISEGIPFGFTSIALVSIMRQSGLGLDVIGIFTAALFLPWTFKWAVAPFVDIIKFTHYGGRKAWIVACTIMMLITLLISGLLDVVENFDALVSLFILHNIFAATQDVAIDALAISNLKPDERGRASGIMFGGQYLGIAIGGSGAIFIYGYWGFDVALMVISVLLFLNLLFILFFVKDLHIQKAKIVTEKSVLHELYAGRPHECSLFSRHA</sequence>
<dbReference type="AlphaFoldDB" id="A0A3N4EBP6"/>
<dbReference type="Pfam" id="PF07690">
    <property type="entry name" value="MFS_1"/>
    <property type="match status" value="1"/>
</dbReference>
<gene>
    <name evidence="8" type="ORF">EGC77_01165</name>
    <name evidence="7" type="ORF">EGC80_17535</name>
</gene>
<dbReference type="Proteomes" id="UP000273778">
    <property type="component" value="Chromosome"/>
</dbReference>
<dbReference type="SUPFAM" id="SSF103473">
    <property type="entry name" value="MFS general substrate transporter"/>
    <property type="match status" value="1"/>
</dbReference>
<accession>A0A3N4EBP6</accession>
<comment type="subcellular location">
    <subcellularLocation>
        <location evidence="1">Membrane</location>
        <topology evidence="1">Multi-pass membrane protein</topology>
    </subcellularLocation>
</comment>
<dbReference type="EMBL" id="CP034073">
    <property type="protein sequence ID" value="AZG36480.1"/>
    <property type="molecule type" value="Genomic_DNA"/>
</dbReference>
<feature type="transmembrane region" description="Helical" evidence="6">
    <location>
        <begin position="176"/>
        <end position="196"/>
    </location>
</feature>
<protein>
    <submittedName>
        <fullName evidence="8">MFS transporter</fullName>
    </submittedName>
</protein>
<keyword evidence="2" id="KW-0813">Transport</keyword>
<dbReference type="Gene3D" id="1.20.1250.20">
    <property type="entry name" value="MFS general substrate transporter like domains"/>
    <property type="match status" value="1"/>
</dbReference>
<dbReference type="OrthoDB" id="9787815at2"/>
<keyword evidence="3 6" id="KW-0812">Transmembrane</keyword>
<dbReference type="PANTHER" id="PTHR12778">
    <property type="entry name" value="SOLUTE CARRIER FAMILY 33 ACETYL-COA TRANSPORTER -RELATED"/>
    <property type="match status" value="1"/>
</dbReference>
<organism evidence="8 10">
    <name type="scientific">Shewanella psychromarinicola</name>
    <dbReference type="NCBI Taxonomy" id="2487742"/>
    <lineage>
        <taxon>Bacteria</taxon>
        <taxon>Pseudomonadati</taxon>
        <taxon>Pseudomonadota</taxon>
        <taxon>Gammaproteobacteria</taxon>
        <taxon>Alteromonadales</taxon>
        <taxon>Shewanellaceae</taxon>
        <taxon>Shewanella</taxon>
    </lineage>
</organism>
<dbReference type="GO" id="GO:0016020">
    <property type="term" value="C:membrane"/>
    <property type="evidence" value="ECO:0007669"/>
    <property type="project" value="UniProtKB-SubCell"/>
</dbReference>
<dbReference type="KEGG" id="spsr:EGC80_17535"/>
<reference evidence="8" key="3">
    <citation type="submission" date="2018-11" db="EMBL/GenBank/DDBJ databases">
        <authorList>
            <person name="Hwang Y.J."/>
            <person name="Hwang C.Y."/>
        </authorList>
    </citation>
    <scope>NUCLEOTIDE SEQUENCE</scope>
    <source>
        <strain evidence="8">R106</strain>
    </source>
</reference>
<feature type="transmembrane region" description="Helical" evidence="6">
    <location>
        <begin position="148"/>
        <end position="170"/>
    </location>
</feature>
<dbReference type="GO" id="GO:0022857">
    <property type="term" value="F:transmembrane transporter activity"/>
    <property type="evidence" value="ECO:0007669"/>
    <property type="project" value="InterPro"/>
</dbReference>
<feature type="transmembrane region" description="Helical" evidence="6">
    <location>
        <begin position="20"/>
        <end position="39"/>
    </location>
</feature>
<evidence type="ECO:0000256" key="6">
    <source>
        <dbReference type="SAM" id="Phobius"/>
    </source>
</evidence>
<dbReference type="InterPro" id="IPR036259">
    <property type="entry name" value="MFS_trans_sf"/>
</dbReference>
<dbReference type="InterPro" id="IPR004752">
    <property type="entry name" value="AmpG_permease/AT-1"/>
</dbReference>
<reference evidence="10" key="2">
    <citation type="submission" date="2018-11" db="EMBL/GenBank/DDBJ databases">
        <title>Shewanella sp. R106.</title>
        <authorList>
            <person name="Hwang Y.J."/>
            <person name="Hwang C.Y."/>
        </authorList>
    </citation>
    <scope>NUCLEOTIDE SEQUENCE [LARGE SCALE GENOMIC DNA]</scope>
    <source>
        <strain evidence="10">R106</strain>
    </source>
</reference>
<evidence type="ECO:0000256" key="2">
    <source>
        <dbReference type="ARBA" id="ARBA00022448"/>
    </source>
</evidence>
<evidence type="ECO:0000256" key="1">
    <source>
        <dbReference type="ARBA" id="ARBA00004141"/>
    </source>
</evidence>
<keyword evidence="4 6" id="KW-1133">Transmembrane helix</keyword>
<feature type="transmembrane region" description="Helical" evidence="6">
    <location>
        <begin position="115"/>
        <end position="136"/>
    </location>
</feature>
<evidence type="ECO:0000256" key="5">
    <source>
        <dbReference type="ARBA" id="ARBA00023136"/>
    </source>
</evidence>
<feature type="transmembrane region" description="Helical" evidence="6">
    <location>
        <begin position="45"/>
        <end position="63"/>
    </location>
</feature>
<evidence type="ECO:0000313" key="7">
    <source>
        <dbReference type="EMBL" id="AZG36480.1"/>
    </source>
</evidence>